<protein>
    <submittedName>
        <fullName evidence="2">Uncharacterized protein</fullName>
    </submittedName>
</protein>
<organism evidence="2 3">
    <name type="scientific">Channa striata</name>
    <name type="common">Snakehead murrel</name>
    <name type="synonym">Ophicephalus striatus</name>
    <dbReference type="NCBI Taxonomy" id="64152"/>
    <lineage>
        <taxon>Eukaryota</taxon>
        <taxon>Metazoa</taxon>
        <taxon>Chordata</taxon>
        <taxon>Craniata</taxon>
        <taxon>Vertebrata</taxon>
        <taxon>Euteleostomi</taxon>
        <taxon>Actinopterygii</taxon>
        <taxon>Neopterygii</taxon>
        <taxon>Teleostei</taxon>
        <taxon>Neoteleostei</taxon>
        <taxon>Acanthomorphata</taxon>
        <taxon>Anabantaria</taxon>
        <taxon>Anabantiformes</taxon>
        <taxon>Channoidei</taxon>
        <taxon>Channidae</taxon>
        <taxon>Channa</taxon>
    </lineage>
</organism>
<proteinExistence type="predicted"/>
<feature type="compositionally biased region" description="Polar residues" evidence="1">
    <location>
        <begin position="1"/>
        <end position="12"/>
    </location>
</feature>
<dbReference type="Proteomes" id="UP001187415">
    <property type="component" value="Unassembled WGS sequence"/>
</dbReference>
<reference evidence="2" key="1">
    <citation type="submission" date="2023-07" db="EMBL/GenBank/DDBJ databases">
        <title>Chromosome-level Genome Assembly of Striped Snakehead (Channa striata).</title>
        <authorList>
            <person name="Liu H."/>
        </authorList>
    </citation>
    <scope>NUCLEOTIDE SEQUENCE</scope>
    <source>
        <strain evidence="2">Gz</strain>
        <tissue evidence="2">Muscle</tissue>
    </source>
</reference>
<dbReference type="EMBL" id="JAUPFM010000019">
    <property type="protein sequence ID" value="KAK2820260.1"/>
    <property type="molecule type" value="Genomic_DNA"/>
</dbReference>
<evidence type="ECO:0000313" key="3">
    <source>
        <dbReference type="Proteomes" id="UP001187415"/>
    </source>
</evidence>
<evidence type="ECO:0000256" key="1">
    <source>
        <dbReference type="SAM" id="MobiDB-lite"/>
    </source>
</evidence>
<gene>
    <name evidence="2" type="ORF">Q5P01_023219</name>
</gene>
<comment type="caution">
    <text evidence="2">The sequence shown here is derived from an EMBL/GenBank/DDBJ whole genome shotgun (WGS) entry which is preliminary data.</text>
</comment>
<sequence>MKNLELTQSPPQASRARDGGRKREGVKEKVKTERANLTSQRKTTNNPDLRFVFTFLKKMIFFIPVNLPN</sequence>
<feature type="compositionally biased region" description="Basic and acidic residues" evidence="1">
    <location>
        <begin position="15"/>
        <end position="34"/>
    </location>
</feature>
<feature type="region of interest" description="Disordered" evidence="1">
    <location>
        <begin position="1"/>
        <end position="42"/>
    </location>
</feature>
<accession>A0AA88IUH1</accession>
<evidence type="ECO:0000313" key="2">
    <source>
        <dbReference type="EMBL" id="KAK2820260.1"/>
    </source>
</evidence>
<name>A0AA88IUH1_CHASR</name>
<keyword evidence="3" id="KW-1185">Reference proteome</keyword>
<dbReference type="AlphaFoldDB" id="A0AA88IUH1"/>